<protein>
    <submittedName>
        <fullName evidence="2">(northern house mosquito) hypothetical protein</fullName>
    </submittedName>
</protein>
<organism evidence="2">
    <name type="scientific">Culex pipiens</name>
    <name type="common">House mosquito</name>
    <dbReference type="NCBI Taxonomy" id="7175"/>
    <lineage>
        <taxon>Eukaryota</taxon>
        <taxon>Metazoa</taxon>
        <taxon>Ecdysozoa</taxon>
        <taxon>Arthropoda</taxon>
        <taxon>Hexapoda</taxon>
        <taxon>Insecta</taxon>
        <taxon>Pterygota</taxon>
        <taxon>Neoptera</taxon>
        <taxon>Endopterygota</taxon>
        <taxon>Diptera</taxon>
        <taxon>Nematocera</taxon>
        <taxon>Culicoidea</taxon>
        <taxon>Culicidae</taxon>
        <taxon>Culicinae</taxon>
        <taxon>Culicini</taxon>
        <taxon>Culex</taxon>
        <taxon>Culex</taxon>
    </lineage>
</organism>
<reference evidence="2" key="1">
    <citation type="submission" date="2021-05" db="EMBL/GenBank/DDBJ databases">
        <authorList>
            <person name="Alioto T."/>
            <person name="Alioto T."/>
            <person name="Gomez Garrido J."/>
        </authorList>
    </citation>
    <scope>NUCLEOTIDE SEQUENCE</scope>
</reference>
<dbReference type="AlphaFoldDB" id="A0A8D8JQ16"/>
<proteinExistence type="predicted"/>
<accession>A0A8D8JQ16</accession>
<dbReference type="EMBL" id="HBUE01187162">
    <property type="protein sequence ID" value="CAG6523260.1"/>
    <property type="molecule type" value="Transcribed_RNA"/>
</dbReference>
<feature type="signal peptide" evidence="1">
    <location>
        <begin position="1"/>
        <end position="18"/>
    </location>
</feature>
<dbReference type="EMBL" id="HBUE01292925">
    <property type="protein sequence ID" value="CAG6574916.1"/>
    <property type="molecule type" value="Transcribed_RNA"/>
</dbReference>
<sequence>MSPFLNSLFFSSFTISAATSWLPFMGHSSCHGVRLATITSKPWSVYSLAYLAKCFCLAFNQANISTVGLSNPTFIWKVFGSFSTFRRSLLNICRLREISWIVIPRLGIVMLITLAINALTNSTRVFLEGWNSSYLGSFNPGW</sequence>
<evidence type="ECO:0000256" key="1">
    <source>
        <dbReference type="SAM" id="SignalP"/>
    </source>
</evidence>
<evidence type="ECO:0000313" key="2">
    <source>
        <dbReference type="EMBL" id="CAG6574916.1"/>
    </source>
</evidence>
<name>A0A8D8JQ16_CULPI</name>
<feature type="chain" id="PRO_5036428241" evidence="1">
    <location>
        <begin position="19"/>
        <end position="142"/>
    </location>
</feature>
<keyword evidence="1" id="KW-0732">Signal</keyword>